<dbReference type="Proteomes" id="UP000199169">
    <property type="component" value="Unassembled WGS sequence"/>
</dbReference>
<evidence type="ECO:0000313" key="2">
    <source>
        <dbReference type="Proteomes" id="UP000199169"/>
    </source>
</evidence>
<keyword evidence="2" id="KW-1185">Reference proteome</keyword>
<gene>
    <name evidence="1" type="ORF">ACCAA_710044</name>
</gene>
<protein>
    <submittedName>
        <fullName evidence="1">Uncharacterized protein</fullName>
    </submittedName>
</protein>
<dbReference type="AlphaFoldDB" id="A0A1A8XZK6"/>
<organism evidence="1 2">
    <name type="scientific">Candidatus Accumulibacter aalborgensis</name>
    <dbReference type="NCBI Taxonomy" id="1860102"/>
    <lineage>
        <taxon>Bacteria</taxon>
        <taxon>Pseudomonadati</taxon>
        <taxon>Pseudomonadota</taxon>
        <taxon>Betaproteobacteria</taxon>
        <taxon>Candidatus Accumulibacter</taxon>
    </lineage>
</organism>
<name>A0A1A8XZK6_9PROT</name>
<sequence length="1177" mass="130100">MHPIQKWQGSFLRRRGADYPTGRPLYTYRVTDEEFSDLETMMRDCLGTWLRTVTLGDVARNVSGFPPLFVLYAAEWWRRSYDGTGFAWEPIVSAIGASGEEWSHAERSECVEKGLQGWRLRLSSLHGLRYLGSIAFQGGLPMRLLAGAQGPIGGILKRALKLAGGGGTDAVEILEWIRSLANFLPNSYRQNEVFVLLTEVVLTILRLKQQANLTIGADVVAELDRAAQGWRDEFPLPIDDHQAIELFKLAIGVPPGEQDHRHQGILVERWLDTSDQGCFQLRSEIVLPEFLDSAPLGRLLGIQPENLGRTLTLRFPRGEQAVDVSLRRLAGQDRYRVERRSLDRRGDLATAEHTMLLLIATGEERHKEIARGEALDPELPWIFEQGTDSANPCRLIRQGSGAIAGFEGILCIPQDWNLRPDDGASVDCKGELSGGTRRVWTIRGGIRIDACDGLHYRVRCGQAAATEDRFELRGQRYWDLFDHPAVAFRGVPNLYQVSENGLDGMAQGTLAWRVPGGRFTQRPEEISGPVSAIWPAQGETRWRTRVVLLPAQASMAVEPGADPSSGALRFANWDLLTVDCDTLGVSSQTRINGASVVLDLRLQGEGHPPEWCSVNAVWRGNPNVVRLRVPFPAKGVRTIATDGKQLEDGALLAVGRVCGTRMVGFLGPGAYQATLRLGLHRGNHAHPVSKVEHTIKANVGGSRVEIRLVDYVNDIQRMLADADTLDAHVSVRLGLPGGESSTLRVARYEFELERLAMMSQLGLPQEQLRRFSAEDIARFSVVALRIDAPGDEPIRLAPVLSEGVSTGNWMFPSADLSPGAWLIHPGAGSQVAFRPMLWPVLAPSEALPEMQDAEEAPEVEVTLTTALGIPTERQRLDALDAVIAALAQDFISDDWRLVEQLAVQLGHLPLSTLDLWRCFAQSMTGLAALAVRMAGLPAGFAERFPIELPTVWEMIPLTAWVQAMRATMAQGTSWYGPEAGTLVVSEYLDRRVQALASACPSLRVLLEAARGTATGKINQDLRAAQNPGMDRFFSGQLFDGENSRVQHLLRNNADRKWPGGFAAELTVAGQHGARPYFCPMNHGFHDPVINLPMLLALTLNTTMDLHVDWSHHPNLIRKVREVQSFDPEWFAEAFDLTVARCLATGRIDLPPPDVPRLPRRLDDDGRRVFRVPPRGPR</sequence>
<proteinExistence type="predicted"/>
<reference evidence="1 2" key="1">
    <citation type="submission" date="2016-06" db="EMBL/GenBank/DDBJ databases">
        <authorList>
            <person name="Kjaerup R.B."/>
            <person name="Dalgaard T.S."/>
            <person name="Juul-Madsen H.R."/>
        </authorList>
    </citation>
    <scope>NUCLEOTIDE SEQUENCE [LARGE SCALE GENOMIC DNA]</scope>
    <source>
        <strain evidence="1">3</strain>
    </source>
</reference>
<accession>A0A1A8XZK6</accession>
<dbReference type="InterPro" id="IPR047879">
    <property type="entry name" value="YjiT"/>
</dbReference>
<evidence type="ECO:0000313" key="1">
    <source>
        <dbReference type="EMBL" id="SBT09503.1"/>
    </source>
</evidence>
<dbReference type="NCBIfam" id="NF038336">
    <property type="entry name" value="YjiT_fam"/>
    <property type="match status" value="1"/>
</dbReference>
<dbReference type="EMBL" id="FLQX01000151">
    <property type="protein sequence ID" value="SBT09503.1"/>
    <property type="molecule type" value="Genomic_DNA"/>
</dbReference>
<dbReference type="RefSeq" id="WP_186408854.1">
    <property type="nucleotide sequence ID" value="NZ_FLQX01000151.1"/>
</dbReference>
<dbReference type="STRING" id="1860102.ACCAA_710044"/>